<organism evidence="1 2">
    <name type="scientific">Desulfomicrobium orale DSM 12838</name>
    <dbReference type="NCBI Taxonomy" id="888061"/>
    <lineage>
        <taxon>Bacteria</taxon>
        <taxon>Pseudomonadati</taxon>
        <taxon>Thermodesulfobacteriota</taxon>
        <taxon>Desulfovibrionia</taxon>
        <taxon>Desulfovibrionales</taxon>
        <taxon>Desulfomicrobiaceae</taxon>
        <taxon>Desulfomicrobium</taxon>
    </lineage>
</organism>
<protein>
    <submittedName>
        <fullName evidence="1">Uncharacterized protein</fullName>
    </submittedName>
</protein>
<dbReference type="Gene3D" id="3.30.70.60">
    <property type="match status" value="1"/>
</dbReference>
<proteinExistence type="predicted"/>
<evidence type="ECO:0000313" key="2">
    <source>
        <dbReference type="Proteomes" id="UP000063964"/>
    </source>
</evidence>
<dbReference type="AlphaFoldDB" id="A0A0X8JQD8"/>
<dbReference type="KEGG" id="doa:AXF15_05415"/>
<sequence>MALAGILAVAMAVRFVADYRAGRIQELRDRYEAKWMEYERYTRLLANRDMYVKMQADLDNVEKGVVGKRFFTAPSIALAEVRFQDLVNAVAKKNGLPIISLKTLKAVETGDLKEMRLAISCRTEIGVLNDFLYDISTQDAVVFVESMDIKRLGDSEERLYNFNAALKAYAL</sequence>
<evidence type="ECO:0000313" key="1">
    <source>
        <dbReference type="EMBL" id="AMD92608.1"/>
    </source>
</evidence>
<dbReference type="InterPro" id="IPR014717">
    <property type="entry name" value="Transl_elong_EF1B/ribsomal_bS6"/>
</dbReference>
<dbReference type="STRING" id="888061.AXF15_05415"/>
<reference evidence="2" key="1">
    <citation type="submission" date="2016-02" db="EMBL/GenBank/DDBJ databases">
        <authorList>
            <person name="Holder M.E."/>
            <person name="Ajami N.J."/>
            <person name="Petrosino J.F."/>
        </authorList>
    </citation>
    <scope>NUCLEOTIDE SEQUENCE [LARGE SCALE GENOMIC DNA]</scope>
    <source>
        <strain evidence="2">DSM 12838</strain>
    </source>
</reference>
<dbReference type="Pfam" id="PF10741">
    <property type="entry name" value="T2SSM_b"/>
    <property type="match status" value="1"/>
</dbReference>
<dbReference type="Proteomes" id="UP000063964">
    <property type="component" value="Chromosome"/>
</dbReference>
<gene>
    <name evidence="1" type="ORF">AXF15_05415</name>
</gene>
<dbReference type="NCBIfam" id="NF040576">
    <property type="entry name" value="T2SS_GspM_XpsM"/>
    <property type="match status" value="1"/>
</dbReference>
<dbReference type="InterPro" id="IPR034756">
    <property type="entry name" value="T2SSM_b"/>
</dbReference>
<accession>A0A0X8JQD8</accession>
<name>A0A0X8JQD8_9BACT</name>
<keyword evidence="2" id="KW-1185">Reference proteome</keyword>
<dbReference type="EMBL" id="CP014230">
    <property type="protein sequence ID" value="AMD92608.1"/>
    <property type="molecule type" value="Genomic_DNA"/>
</dbReference>